<name>A0A8S4RYP3_9NEOP</name>
<sequence length="144" mass="16077">MSRYITYGIEDHSPDTGAYCIDYVTAQLTVHNVRKARFYQSIQIGRFRERSRFAAVWISAWVVRGVDGGRGSEAAESPCGWLHKSRAGARTRVAPLGRESRLAEARAPPRAIEPGIEPPCLLHSRDCLTPNVYNQSYPKSSDGR</sequence>
<dbReference type="EMBL" id="CAKXAJ010025711">
    <property type="protein sequence ID" value="CAH2243029.1"/>
    <property type="molecule type" value="Genomic_DNA"/>
</dbReference>
<gene>
    <name evidence="1" type="primary">jg10597</name>
    <name evidence="1" type="ORF">PAEG_LOCUS19240</name>
</gene>
<keyword evidence="2" id="KW-1185">Reference proteome</keyword>
<dbReference type="AlphaFoldDB" id="A0A8S4RYP3"/>
<reference evidence="1" key="1">
    <citation type="submission" date="2022-03" db="EMBL/GenBank/DDBJ databases">
        <authorList>
            <person name="Lindestad O."/>
        </authorList>
    </citation>
    <scope>NUCLEOTIDE SEQUENCE</scope>
</reference>
<protein>
    <submittedName>
        <fullName evidence="1">Jg10597 protein</fullName>
    </submittedName>
</protein>
<dbReference type="OrthoDB" id="6903107at2759"/>
<evidence type="ECO:0000313" key="2">
    <source>
        <dbReference type="Proteomes" id="UP000838756"/>
    </source>
</evidence>
<evidence type="ECO:0000313" key="1">
    <source>
        <dbReference type="EMBL" id="CAH2243029.1"/>
    </source>
</evidence>
<comment type="caution">
    <text evidence="1">The sequence shown here is derived from an EMBL/GenBank/DDBJ whole genome shotgun (WGS) entry which is preliminary data.</text>
</comment>
<proteinExistence type="predicted"/>
<accession>A0A8S4RYP3</accession>
<organism evidence="1 2">
    <name type="scientific">Pararge aegeria aegeria</name>
    <dbReference type="NCBI Taxonomy" id="348720"/>
    <lineage>
        <taxon>Eukaryota</taxon>
        <taxon>Metazoa</taxon>
        <taxon>Ecdysozoa</taxon>
        <taxon>Arthropoda</taxon>
        <taxon>Hexapoda</taxon>
        <taxon>Insecta</taxon>
        <taxon>Pterygota</taxon>
        <taxon>Neoptera</taxon>
        <taxon>Endopterygota</taxon>
        <taxon>Lepidoptera</taxon>
        <taxon>Glossata</taxon>
        <taxon>Ditrysia</taxon>
        <taxon>Papilionoidea</taxon>
        <taxon>Nymphalidae</taxon>
        <taxon>Satyrinae</taxon>
        <taxon>Satyrini</taxon>
        <taxon>Parargina</taxon>
        <taxon>Pararge</taxon>
    </lineage>
</organism>
<dbReference type="Proteomes" id="UP000838756">
    <property type="component" value="Unassembled WGS sequence"/>
</dbReference>